<reference evidence="1" key="1">
    <citation type="submission" date="2021-06" db="EMBL/GenBank/DDBJ databases">
        <authorList>
            <person name="Kallberg Y."/>
            <person name="Tangrot J."/>
            <person name="Rosling A."/>
        </authorList>
    </citation>
    <scope>NUCLEOTIDE SEQUENCE</scope>
    <source>
        <strain evidence="1">MA461A</strain>
    </source>
</reference>
<dbReference type="Proteomes" id="UP000789920">
    <property type="component" value="Unassembled WGS sequence"/>
</dbReference>
<feature type="non-terminal residue" evidence="1">
    <location>
        <position position="55"/>
    </location>
</feature>
<comment type="caution">
    <text evidence="1">The sequence shown here is derived from an EMBL/GenBank/DDBJ whole genome shotgun (WGS) entry which is preliminary data.</text>
</comment>
<dbReference type="EMBL" id="CAJVQC010016671">
    <property type="protein sequence ID" value="CAG8678553.1"/>
    <property type="molecule type" value="Genomic_DNA"/>
</dbReference>
<accession>A0ACA9NWF2</accession>
<sequence>MTTALSNAVTNSGRHHPHTLSAMDFQSASSGVAAKAMRSELSRLANAIPDVKARR</sequence>
<evidence type="ECO:0000313" key="1">
    <source>
        <dbReference type="EMBL" id="CAG8678553.1"/>
    </source>
</evidence>
<evidence type="ECO:0000313" key="2">
    <source>
        <dbReference type="Proteomes" id="UP000789920"/>
    </source>
</evidence>
<protein>
    <submittedName>
        <fullName evidence="1">34103_t:CDS:1</fullName>
    </submittedName>
</protein>
<organism evidence="1 2">
    <name type="scientific">Racocetra persica</name>
    <dbReference type="NCBI Taxonomy" id="160502"/>
    <lineage>
        <taxon>Eukaryota</taxon>
        <taxon>Fungi</taxon>
        <taxon>Fungi incertae sedis</taxon>
        <taxon>Mucoromycota</taxon>
        <taxon>Glomeromycotina</taxon>
        <taxon>Glomeromycetes</taxon>
        <taxon>Diversisporales</taxon>
        <taxon>Gigasporaceae</taxon>
        <taxon>Racocetra</taxon>
    </lineage>
</organism>
<name>A0ACA9NWF2_9GLOM</name>
<keyword evidence="2" id="KW-1185">Reference proteome</keyword>
<proteinExistence type="predicted"/>
<gene>
    <name evidence="1" type="ORF">RPERSI_LOCUS9002</name>
</gene>